<dbReference type="Proteomes" id="UP000676325">
    <property type="component" value="Unassembled WGS sequence"/>
</dbReference>
<reference evidence="6" key="1">
    <citation type="submission" date="2021-04" db="EMBL/GenBank/DDBJ databases">
        <title>Genome based classification of Actinospica acidithermotolerans sp. nov., an actinobacterium isolated from an Indonesian hot spring.</title>
        <authorList>
            <person name="Kusuma A.B."/>
            <person name="Putra K.E."/>
            <person name="Nafisah S."/>
            <person name="Loh J."/>
            <person name="Nouioui I."/>
            <person name="Goodfellow M."/>
        </authorList>
    </citation>
    <scope>NUCLEOTIDE SEQUENCE</scope>
    <source>
        <strain evidence="6">MGRD01-02</strain>
    </source>
</reference>
<evidence type="ECO:0000256" key="1">
    <source>
        <dbReference type="ARBA" id="ARBA00008425"/>
    </source>
</evidence>
<dbReference type="GO" id="GO:0005506">
    <property type="term" value="F:iron ion binding"/>
    <property type="evidence" value="ECO:0007669"/>
    <property type="project" value="InterPro"/>
</dbReference>
<keyword evidence="4 5" id="KW-0408">Iron</keyword>
<dbReference type="RefSeq" id="WP_212516877.1">
    <property type="nucleotide sequence ID" value="NZ_JAGSOH010000008.1"/>
</dbReference>
<dbReference type="Gene3D" id="3.60.130.10">
    <property type="entry name" value="Clavaminate synthase-like"/>
    <property type="match status" value="1"/>
</dbReference>
<comment type="caution">
    <text evidence="6">The sequence shown here is derived from an EMBL/GenBank/DDBJ whole genome shotgun (WGS) entry which is preliminary data.</text>
</comment>
<gene>
    <name evidence="6" type="ORF">KDK95_05350</name>
</gene>
<organism evidence="6 7">
    <name type="scientific">Actinospica acidithermotolerans</name>
    <dbReference type="NCBI Taxonomy" id="2828514"/>
    <lineage>
        <taxon>Bacteria</taxon>
        <taxon>Bacillati</taxon>
        <taxon>Actinomycetota</taxon>
        <taxon>Actinomycetes</taxon>
        <taxon>Catenulisporales</taxon>
        <taxon>Actinospicaceae</taxon>
        <taxon>Actinospica</taxon>
    </lineage>
</organism>
<comment type="similarity">
    <text evidence="1">Belongs to the clavaminate synthase family.</text>
</comment>
<dbReference type="PIRSF" id="PIRSF019543">
    <property type="entry name" value="Clavaminate_syn"/>
    <property type="match status" value="1"/>
</dbReference>
<evidence type="ECO:0000256" key="5">
    <source>
        <dbReference type="PIRSR" id="PIRSR019543-2"/>
    </source>
</evidence>
<proteinExistence type="inferred from homology"/>
<keyword evidence="3" id="KW-0560">Oxidoreductase</keyword>
<name>A0A941E3W5_9ACTN</name>
<evidence type="ECO:0000256" key="4">
    <source>
        <dbReference type="ARBA" id="ARBA00023004"/>
    </source>
</evidence>
<evidence type="ECO:0000256" key="3">
    <source>
        <dbReference type="ARBA" id="ARBA00023002"/>
    </source>
</evidence>
<sequence length="344" mass="38744">MTTVTTEPRSIMSTTWSITPEFTLTEQERADLHAALSTTTVSPYRNYAAFTQQVTEVIRSGAVPRRFLDFVATLAGRDRNAEPVVVIKNVPFDADVPVFDFAEPVSSKYQLKTTFVAEAMLALFAQLAGTPSIGYVNVNDGDVFQDIYPKESMAASQSQKALKEIHFHKDLANHFVRPDQVYMVGMRSHRQNEVYTSFVRNIDIWECFSEEELELLRGRNFYTPFDDLTVVGSKELGDADLHPVLGPIGDLRYFETRTRGINEQAREVLAKLDEALHALKQRVFIEPGDFVITYNNCTIHAKEVVAVADEELLRTRWIIKTVNVDSIAPHLGHLVPGTDYLVNG</sequence>
<dbReference type="EMBL" id="JAGSOH010000008">
    <property type="protein sequence ID" value="MBR7825725.1"/>
    <property type="molecule type" value="Genomic_DNA"/>
</dbReference>
<keyword evidence="7" id="KW-1185">Reference proteome</keyword>
<evidence type="ECO:0000313" key="6">
    <source>
        <dbReference type="EMBL" id="MBR7825725.1"/>
    </source>
</evidence>
<accession>A0A941E3W5</accession>
<dbReference type="InterPro" id="IPR014503">
    <property type="entry name" value="Clavaminate_syn-like"/>
</dbReference>
<evidence type="ECO:0000313" key="7">
    <source>
        <dbReference type="Proteomes" id="UP000676325"/>
    </source>
</evidence>
<dbReference type="AlphaFoldDB" id="A0A941E3W5"/>
<dbReference type="InterPro" id="IPR042098">
    <property type="entry name" value="TauD-like_sf"/>
</dbReference>
<evidence type="ECO:0008006" key="8">
    <source>
        <dbReference type="Google" id="ProtNLM"/>
    </source>
</evidence>
<dbReference type="GO" id="GO:0016491">
    <property type="term" value="F:oxidoreductase activity"/>
    <property type="evidence" value="ECO:0007669"/>
    <property type="project" value="UniProtKB-KW"/>
</dbReference>
<evidence type="ECO:0000256" key="2">
    <source>
        <dbReference type="ARBA" id="ARBA00022723"/>
    </source>
</evidence>
<dbReference type="SUPFAM" id="SSF51197">
    <property type="entry name" value="Clavaminate synthase-like"/>
    <property type="match status" value="1"/>
</dbReference>
<keyword evidence="2 5" id="KW-0479">Metal-binding</keyword>
<feature type="binding site" evidence="5">
    <location>
        <position position="168"/>
    </location>
    <ligand>
        <name>Fe cation</name>
        <dbReference type="ChEBI" id="CHEBI:24875"/>
    </ligand>
</feature>
<protein>
    <recommendedName>
        <fullName evidence="8">TauD/TfdA-like domain-containing protein</fullName>
    </recommendedName>
</protein>